<keyword evidence="3" id="KW-1185">Reference proteome</keyword>
<evidence type="ECO:0000313" key="3">
    <source>
        <dbReference type="Proteomes" id="UP001055439"/>
    </source>
</evidence>
<evidence type="ECO:0000313" key="1">
    <source>
        <dbReference type="EMBL" id="URD99809.1"/>
    </source>
</evidence>
<dbReference type="Proteomes" id="UP001055439">
    <property type="component" value="Chromosome 4"/>
</dbReference>
<proteinExistence type="predicted"/>
<dbReference type="EMBL" id="CP097506">
    <property type="protein sequence ID" value="URD99903.1"/>
    <property type="molecule type" value="Genomic_DNA"/>
</dbReference>
<dbReference type="AlphaFoldDB" id="A0A9E7FTY8"/>
<reference evidence="2" key="1">
    <citation type="submission" date="2022-05" db="EMBL/GenBank/DDBJ databases">
        <title>The Musa troglodytarum L. genome provides insights into the mechanism of non-climacteric behaviour and enrichment of carotenoids.</title>
        <authorList>
            <person name="Wang J."/>
        </authorList>
    </citation>
    <scope>NUCLEOTIDE SEQUENCE</scope>
    <source>
        <tissue evidence="2">Leaf</tissue>
    </source>
</reference>
<accession>A0A9E7FTY8</accession>
<dbReference type="OrthoDB" id="1939085at2759"/>
<organism evidence="2 3">
    <name type="scientific">Musa troglodytarum</name>
    <name type="common">fe'i banana</name>
    <dbReference type="NCBI Taxonomy" id="320322"/>
    <lineage>
        <taxon>Eukaryota</taxon>
        <taxon>Viridiplantae</taxon>
        <taxon>Streptophyta</taxon>
        <taxon>Embryophyta</taxon>
        <taxon>Tracheophyta</taxon>
        <taxon>Spermatophyta</taxon>
        <taxon>Magnoliopsida</taxon>
        <taxon>Liliopsida</taxon>
        <taxon>Zingiberales</taxon>
        <taxon>Musaceae</taxon>
        <taxon>Musa</taxon>
    </lineage>
</organism>
<evidence type="ECO:0000313" key="2">
    <source>
        <dbReference type="EMBL" id="URD99903.1"/>
    </source>
</evidence>
<sequence length="127" mass="13896">MHGWISRSAAGVELHQLVDGLGRRLGVQEHPEEVLKQHDLAIDDDLSTVWVNGSLREDLEERVADEVGADEVTPARPTDVDRVEAGRRALVVVGPHRRRGAARVEAAAGMPSLQHAFELAELPCHFA</sequence>
<name>A0A9E7FTY8_9LILI</name>
<dbReference type="EMBL" id="CP097506">
    <property type="protein sequence ID" value="URD99809.1"/>
    <property type="molecule type" value="Genomic_DNA"/>
</dbReference>
<protein>
    <submittedName>
        <fullName evidence="2">Uncharacterized protein</fullName>
    </submittedName>
</protein>
<gene>
    <name evidence="2" type="ORF">MUK42_29392</name>
    <name evidence="1" type="ORF">MUK42_36739</name>
</gene>